<dbReference type="Pfam" id="PF00082">
    <property type="entry name" value="Peptidase_S8"/>
    <property type="match status" value="1"/>
</dbReference>
<evidence type="ECO:0000313" key="10">
    <source>
        <dbReference type="Proteomes" id="UP000094296"/>
    </source>
</evidence>
<evidence type="ECO:0000256" key="2">
    <source>
        <dbReference type="ARBA" id="ARBA00022670"/>
    </source>
</evidence>
<dbReference type="CDD" id="cd07477">
    <property type="entry name" value="Peptidases_S8_Subtilisin_subset"/>
    <property type="match status" value="1"/>
</dbReference>
<dbReference type="Proteomes" id="UP000094296">
    <property type="component" value="Unassembled WGS sequence"/>
</dbReference>
<comment type="similarity">
    <text evidence="1 6 7">Belongs to the peptidase S8 family.</text>
</comment>
<dbReference type="PANTHER" id="PTHR43806">
    <property type="entry name" value="PEPTIDASE S8"/>
    <property type="match status" value="1"/>
</dbReference>
<dbReference type="InterPro" id="IPR000209">
    <property type="entry name" value="Peptidase_S8/S53_dom"/>
</dbReference>
<keyword evidence="10" id="KW-1185">Reference proteome</keyword>
<dbReference type="STRING" id="766136.BHF68_00515"/>
<dbReference type="InterPro" id="IPR023827">
    <property type="entry name" value="Peptidase_S8_Asp-AS"/>
</dbReference>
<keyword evidence="4 6" id="KW-0378">Hydrolase</keyword>
<dbReference type="EMBL" id="MIJE01000001">
    <property type="protein sequence ID" value="OEF98205.1"/>
    <property type="molecule type" value="Genomic_DNA"/>
</dbReference>
<accession>A0A1E5G523</accession>
<dbReference type="InterPro" id="IPR022398">
    <property type="entry name" value="Peptidase_S8_His-AS"/>
</dbReference>
<dbReference type="InterPro" id="IPR034202">
    <property type="entry name" value="Subtilisin_Carlsberg-like"/>
</dbReference>
<keyword evidence="5 6" id="KW-0720">Serine protease</keyword>
<organism evidence="9 10">
    <name type="scientific">Desulfuribacillus alkaliarsenatis</name>
    <dbReference type="NCBI Taxonomy" id="766136"/>
    <lineage>
        <taxon>Bacteria</taxon>
        <taxon>Bacillati</taxon>
        <taxon>Bacillota</taxon>
        <taxon>Desulfuribacillia</taxon>
        <taxon>Desulfuribacillales</taxon>
        <taxon>Desulfuribacillaceae</taxon>
        <taxon>Desulfuribacillus</taxon>
    </lineage>
</organism>
<dbReference type="GO" id="GO:0046872">
    <property type="term" value="F:metal ion binding"/>
    <property type="evidence" value="ECO:0007669"/>
    <property type="project" value="UniProtKB-KW"/>
</dbReference>
<gene>
    <name evidence="9" type="ORF">BHF68_00515</name>
</gene>
<dbReference type="InterPro" id="IPR036852">
    <property type="entry name" value="Peptidase_S8/S53_dom_sf"/>
</dbReference>
<evidence type="ECO:0000256" key="1">
    <source>
        <dbReference type="ARBA" id="ARBA00011073"/>
    </source>
</evidence>
<comment type="caution">
    <text evidence="9">The sequence shown here is derived from an EMBL/GenBank/DDBJ whole genome shotgun (WGS) entry which is preliminary data.</text>
</comment>
<proteinExistence type="inferred from homology"/>
<evidence type="ECO:0000256" key="6">
    <source>
        <dbReference type="PROSITE-ProRule" id="PRU01240"/>
    </source>
</evidence>
<dbReference type="GO" id="GO:0006508">
    <property type="term" value="P:proteolysis"/>
    <property type="evidence" value="ECO:0007669"/>
    <property type="project" value="UniProtKB-KW"/>
</dbReference>
<evidence type="ECO:0000256" key="7">
    <source>
        <dbReference type="RuleBase" id="RU003355"/>
    </source>
</evidence>
<dbReference type="InterPro" id="IPR023828">
    <property type="entry name" value="Peptidase_S8_Ser-AS"/>
</dbReference>
<dbReference type="PRINTS" id="PR00723">
    <property type="entry name" value="SUBTILISIN"/>
</dbReference>
<dbReference type="PROSITE" id="PS00136">
    <property type="entry name" value="SUBTILASE_ASP"/>
    <property type="match status" value="1"/>
</dbReference>
<dbReference type="Gene3D" id="3.40.50.200">
    <property type="entry name" value="Peptidase S8/S53 domain"/>
    <property type="match status" value="1"/>
</dbReference>
<dbReference type="InterPro" id="IPR015500">
    <property type="entry name" value="Peptidase_S8_subtilisin-rel"/>
</dbReference>
<feature type="active site" description="Charge relay system" evidence="6">
    <location>
        <position position="148"/>
    </location>
</feature>
<evidence type="ECO:0000256" key="5">
    <source>
        <dbReference type="ARBA" id="ARBA00022825"/>
    </source>
</evidence>
<dbReference type="AlphaFoldDB" id="A0A1E5G523"/>
<dbReference type="PANTHER" id="PTHR43806:SF11">
    <property type="entry name" value="CEREVISIN-RELATED"/>
    <property type="match status" value="1"/>
</dbReference>
<evidence type="ECO:0000256" key="4">
    <source>
        <dbReference type="ARBA" id="ARBA00022801"/>
    </source>
</evidence>
<keyword evidence="2 6" id="KW-0645">Protease</keyword>
<evidence type="ECO:0000259" key="8">
    <source>
        <dbReference type="Pfam" id="PF00082"/>
    </source>
</evidence>
<feature type="active site" description="Charge relay system" evidence="6">
    <location>
        <position position="181"/>
    </location>
</feature>
<evidence type="ECO:0000256" key="3">
    <source>
        <dbReference type="ARBA" id="ARBA00022723"/>
    </source>
</evidence>
<reference evidence="9 10" key="1">
    <citation type="submission" date="2016-09" db="EMBL/GenBank/DDBJ databases">
        <title>Draft genome sequence for the type strain of Desulfuribacillus alkaliarsenatis AHT28, an obligately anaerobic, sulfidogenic bacterium isolated from Russian soda lake sediments.</title>
        <authorList>
            <person name="Abin C.A."/>
            <person name="Hollibaugh J.T."/>
        </authorList>
    </citation>
    <scope>NUCLEOTIDE SEQUENCE [LARGE SCALE GENOMIC DNA]</scope>
    <source>
        <strain evidence="9 10">AHT28</strain>
    </source>
</reference>
<evidence type="ECO:0000313" key="9">
    <source>
        <dbReference type="EMBL" id="OEF98205.1"/>
    </source>
</evidence>
<dbReference type="InterPro" id="IPR050131">
    <property type="entry name" value="Peptidase_S8_subtilisin-like"/>
</dbReference>
<feature type="domain" description="Peptidase S8/S53" evidence="8">
    <location>
        <begin position="139"/>
        <end position="382"/>
    </location>
</feature>
<feature type="active site" description="Charge relay system" evidence="6">
    <location>
        <position position="335"/>
    </location>
</feature>
<dbReference type="PROSITE" id="PS51892">
    <property type="entry name" value="SUBTILASE"/>
    <property type="match status" value="1"/>
</dbReference>
<dbReference type="SUPFAM" id="SSF52743">
    <property type="entry name" value="Subtilisin-like"/>
    <property type="match status" value="1"/>
</dbReference>
<dbReference type="PROSITE" id="PS00137">
    <property type="entry name" value="SUBTILASE_HIS"/>
    <property type="match status" value="1"/>
</dbReference>
<dbReference type="PROSITE" id="PS00138">
    <property type="entry name" value="SUBTILASE_SER"/>
    <property type="match status" value="1"/>
</dbReference>
<dbReference type="RefSeq" id="WP_069641697.1">
    <property type="nucleotide sequence ID" value="NZ_MIJE01000001.1"/>
</dbReference>
<dbReference type="GO" id="GO:0004252">
    <property type="term" value="F:serine-type endopeptidase activity"/>
    <property type="evidence" value="ECO:0007669"/>
    <property type="project" value="UniProtKB-UniRule"/>
</dbReference>
<keyword evidence="3" id="KW-0479">Metal-binding</keyword>
<sequence length="394" mass="43183">MGYRFYIPLAVTAFVAVAGRHYKKLYANRVKNRKIIVFKNWYSENEITRSINYLKHKGVIPIRALPSIRAICCGLDANCNKQELLRDPNVLRVDDDIEISIKPIPYLFPFITPQLPKKTIIPWGVDRIRAPEVWQRNTGAGVRVAVIDTGVDLSHPMLKPNLRQGINILDPDKAPKDDNGHGTHVAGTIAAIGGAGNLIGVAPRAKIYPVKAFDGNGKALLSDLGKAVEWCVENDIRLINMSFGTSSSNPTLEEIYHQAYERDAIMVAAAGNNGPDGTVGYPGKYPFTITVGATTEDNEIANFSSRGPQVNICAPGVEILSCWLHGGTRRIKGTSMATPHVAGTVALMLERYPQLHFGQVRQILKSTAIKLAGIERNMQGMGMVDCQNAVELLY</sequence>
<protein>
    <recommendedName>
        <fullName evidence="8">Peptidase S8/S53 domain-containing protein</fullName>
    </recommendedName>
</protein>
<name>A0A1E5G523_9FIRM</name>